<evidence type="ECO:0000256" key="6">
    <source>
        <dbReference type="ARBA" id="ARBA00047561"/>
    </source>
</evidence>
<dbReference type="InterPro" id="IPR006367">
    <property type="entry name" value="Sirohaem_synthase_N"/>
</dbReference>
<evidence type="ECO:0000256" key="4">
    <source>
        <dbReference type="ARBA" id="ARBA00023027"/>
    </source>
</evidence>
<dbReference type="PANTHER" id="PTHR35330:SF1">
    <property type="entry name" value="SIROHEME BIOSYNTHESIS PROTEIN MET8"/>
    <property type="match status" value="1"/>
</dbReference>
<protein>
    <recommendedName>
        <fullName evidence="2">precorrin-2 dehydrogenase</fullName>
        <ecNumber evidence="2">1.3.1.76</ecNumber>
    </recommendedName>
</protein>
<dbReference type="InterPro" id="IPR028281">
    <property type="entry name" value="Sirohaem_synthase_central"/>
</dbReference>
<accession>A0ABY9KXG4</accession>
<evidence type="ECO:0000256" key="1">
    <source>
        <dbReference type="ARBA" id="ARBA00005010"/>
    </source>
</evidence>
<evidence type="ECO:0000313" key="8">
    <source>
        <dbReference type="EMBL" id="WLV25052.1"/>
    </source>
</evidence>
<feature type="domain" description="Siroheme synthase central" evidence="7">
    <location>
        <begin position="118"/>
        <end position="145"/>
    </location>
</feature>
<dbReference type="SUPFAM" id="SSF51735">
    <property type="entry name" value="NAD(P)-binding Rossmann-fold domains"/>
    <property type="match status" value="1"/>
</dbReference>
<dbReference type="NCBIfam" id="TIGR01470">
    <property type="entry name" value="cysG_Nterm"/>
    <property type="match status" value="1"/>
</dbReference>
<dbReference type="RefSeq" id="WP_348028703.1">
    <property type="nucleotide sequence ID" value="NZ_CP129113.1"/>
</dbReference>
<dbReference type="Pfam" id="PF14824">
    <property type="entry name" value="Sirohm_synth_M"/>
    <property type="match status" value="1"/>
</dbReference>
<dbReference type="Pfam" id="PF13241">
    <property type="entry name" value="NAD_binding_7"/>
    <property type="match status" value="1"/>
</dbReference>
<dbReference type="InterPro" id="IPR042518">
    <property type="entry name" value="SirC_C"/>
</dbReference>
<dbReference type="Proteomes" id="UP001180087">
    <property type="component" value="Chromosome"/>
</dbReference>
<keyword evidence="9" id="KW-1185">Reference proteome</keyword>
<keyword evidence="3" id="KW-0560">Oxidoreductase</keyword>
<name>A0ABY9KXG4_9BACI</name>
<dbReference type="InterPro" id="IPR036291">
    <property type="entry name" value="NAD(P)-bd_dom_sf"/>
</dbReference>
<dbReference type="EMBL" id="CP129113">
    <property type="protein sequence ID" value="WLV25052.1"/>
    <property type="molecule type" value="Genomic_DNA"/>
</dbReference>
<reference evidence="8" key="1">
    <citation type="submission" date="2023-06" db="EMBL/GenBank/DDBJ databases">
        <title>A Treasure from Seagulls: Isolation and Description of Aciduricobacillus qingdaonensis gen. nov., sp. nov., a Rare Obligately Uric Acid-utilizing Member in the Family Bacillaceae.</title>
        <authorList>
            <person name="Liu W."/>
            <person name="Wang B."/>
        </authorList>
    </citation>
    <scope>NUCLEOTIDE SEQUENCE</scope>
    <source>
        <strain evidence="8">44XB</strain>
    </source>
</reference>
<dbReference type="SUPFAM" id="SSF75615">
    <property type="entry name" value="Siroheme synthase middle domains-like"/>
    <property type="match status" value="1"/>
</dbReference>
<evidence type="ECO:0000256" key="5">
    <source>
        <dbReference type="ARBA" id="ARBA00023244"/>
    </source>
</evidence>
<comment type="pathway">
    <text evidence="1">Porphyrin-containing compound metabolism; siroheme biosynthesis; sirohydrochlorin from precorrin-2: step 1/1.</text>
</comment>
<dbReference type="PANTHER" id="PTHR35330">
    <property type="entry name" value="SIROHEME BIOSYNTHESIS PROTEIN MET8"/>
    <property type="match status" value="1"/>
</dbReference>
<dbReference type="EC" id="1.3.1.76" evidence="2"/>
<organism evidence="8 9">
    <name type="scientific">Aciduricibacillus chroicocephali</name>
    <dbReference type="NCBI Taxonomy" id="3054939"/>
    <lineage>
        <taxon>Bacteria</taxon>
        <taxon>Bacillati</taxon>
        <taxon>Bacillota</taxon>
        <taxon>Bacilli</taxon>
        <taxon>Bacillales</taxon>
        <taxon>Bacillaceae</taxon>
        <taxon>Aciduricibacillus</taxon>
    </lineage>
</organism>
<keyword evidence="4" id="KW-0520">NAD</keyword>
<proteinExistence type="predicted"/>
<evidence type="ECO:0000256" key="3">
    <source>
        <dbReference type="ARBA" id="ARBA00023002"/>
    </source>
</evidence>
<evidence type="ECO:0000313" key="9">
    <source>
        <dbReference type="Proteomes" id="UP001180087"/>
    </source>
</evidence>
<dbReference type="Gene3D" id="1.10.8.610">
    <property type="entry name" value="SirC, precorrin-2 dehydrogenase, C-terminal helical domain-like"/>
    <property type="match status" value="1"/>
</dbReference>
<evidence type="ECO:0000259" key="7">
    <source>
        <dbReference type="Pfam" id="PF14824"/>
    </source>
</evidence>
<sequence>MDTYPITLHISGKTAVVIGGGSVARRKIQRLLKSGAVVKVVSPDVCREVYELHEQGQLEWQQKLFEPADLDGAFIIMAASGNSEVNELVASAAAPHQLVNIADDPHAGNFHVPASLNRGKLSISVATEGASPILARKVRDEIADHFGHEFTEYMEFLETVRKKTVHELSLSSDLKKYVLEQAASNECRNSEVARQSLLFYLHLLSLVESSAHSV</sequence>
<keyword evidence="5" id="KW-0627">Porphyrin biosynthesis</keyword>
<dbReference type="InterPro" id="IPR028161">
    <property type="entry name" value="Met8-like"/>
</dbReference>
<comment type="catalytic activity">
    <reaction evidence="6">
        <text>precorrin-2 + NAD(+) = sirohydrochlorin + NADH + 2 H(+)</text>
        <dbReference type="Rhea" id="RHEA:15613"/>
        <dbReference type="ChEBI" id="CHEBI:15378"/>
        <dbReference type="ChEBI" id="CHEBI:57540"/>
        <dbReference type="ChEBI" id="CHEBI:57945"/>
        <dbReference type="ChEBI" id="CHEBI:58351"/>
        <dbReference type="ChEBI" id="CHEBI:58827"/>
        <dbReference type="EC" id="1.3.1.76"/>
    </reaction>
</comment>
<evidence type="ECO:0000256" key="2">
    <source>
        <dbReference type="ARBA" id="ARBA00012400"/>
    </source>
</evidence>
<gene>
    <name evidence="8" type="ORF">QR721_02090</name>
</gene>
<dbReference type="Gene3D" id="3.40.50.720">
    <property type="entry name" value="NAD(P)-binding Rossmann-like Domain"/>
    <property type="match status" value="1"/>
</dbReference>